<dbReference type="AlphaFoldDB" id="A0A085LK67"/>
<dbReference type="GO" id="GO:0061798">
    <property type="term" value="F:GTP 3',8'-cyclase activity"/>
    <property type="evidence" value="ECO:0007669"/>
    <property type="project" value="TreeGrafter"/>
</dbReference>
<name>A0A085LK67_9BILA</name>
<evidence type="ECO:0000256" key="3">
    <source>
        <dbReference type="ARBA" id="ARBA00022485"/>
    </source>
</evidence>
<dbReference type="InterPro" id="IPR007197">
    <property type="entry name" value="rSAM"/>
</dbReference>
<dbReference type="InterPro" id="IPR058240">
    <property type="entry name" value="rSAM_sf"/>
</dbReference>
<evidence type="ECO:0000256" key="4">
    <source>
        <dbReference type="ARBA" id="ARBA00022691"/>
    </source>
</evidence>
<keyword evidence="11" id="KW-1185">Reference proteome</keyword>
<sequence length="138" mass="15372">MGNRLIHKAMRAGGFSPGREISVEKRFVEPQAAEGPTSSSQPTNWALRDSFGRFHNYLRISLIDQCNLRCQYCMPEEGIPHCSSDKLLSKEEIVHLTSLFVRLGVTKVRLTGGEPTIRKDLTDIVVPTDVFASILATL</sequence>
<dbReference type="CDD" id="cd01335">
    <property type="entry name" value="Radical_SAM"/>
    <property type="match status" value="1"/>
</dbReference>
<dbReference type="PROSITE" id="PS51918">
    <property type="entry name" value="RADICAL_SAM"/>
    <property type="match status" value="1"/>
</dbReference>
<dbReference type="InterPro" id="IPR000385">
    <property type="entry name" value="MoaA_NifB_PqqE_Fe-S-bd_CS"/>
</dbReference>
<dbReference type="GO" id="GO:0061799">
    <property type="term" value="F:cyclic pyranopterin monophosphate synthase activity"/>
    <property type="evidence" value="ECO:0007669"/>
    <property type="project" value="TreeGrafter"/>
</dbReference>
<dbReference type="InterPro" id="IPR013785">
    <property type="entry name" value="Aldolase_TIM"/>
</dbReference>
<proteinExistence type="predicted"/>
<evidence type="ECO:0000256" key="8">
    <source>
        <dbReference type="ARBA" id="ARBA00023150"/>
    </source>
</evidence>
<dbReference type="GO" id="GO:0051539">
    <property type="term" value="F:4 iron, 4 sulfur cluster binding"/>
    <property type="evidence" value="ECO:0007669"/>
    <property type="project" value="UniProtKB-KW"/>
</dbReference>
<dbReference type="Gene3D" id="3.20.20.70">
    <property type="entry name" value="Aldolase class I"/>
    <property type="match status" value="1"/>
</dbReference>
<dbReference type="SFLD" id="SFLDG01067">
    <property type="entry name" value="SPASM/twitch_domain_containing"/>
    <property type="match status" value="1"/>
</dbReference>
<keyword evidence="6" id="KW-0408">Iron</keyword>
<dbReference type="Proteomes" id="UP000030764">
    <property type="component" value="Unassembled WGS sequence"/>
</dbReference>
<evidence type="ECO:0000256" key="7">
    <source>
        <dbReference type="ARBA" id="ARBA00023014"/>
    </source>
</evidence>
<comment type="cofactor">
    <cofactor evidence="1">
        <name>[4Fe-4S] cluster</name>
        <dbReference type="ChEBI" id="CHEBI:49883"/>
    </cofactor>
</comment>
<evidence type="ECO:0000256" key="1">
    <source>
        <dbReference type="ARBA" id="ARBA00001966"/>
    </source>
</evidence>
<keyword evidence="4" id="KW-0949">S-adenosyl-L-methionine</keyword>
<dbReference type="Pfam" id="PF04055">
    <property type="entry name" value="Radical_SAM"/>
    <property type="match status" value="1"/>
</dbReference>
<reference evidence="10 11" key="1">
    <citation type="journal article" date="2014" name="Nat. Genet.">
        <title>Genome and transcriptome of the porcine whipworm Trichuris suis.</title>
        <authorList>
            <person name="Jex A.R."/>
            <person name="Nejsum P."/>
            <person name="Schwarz E.M."/>
            <person name="Hu L."/>
            <person name="Young N.D."/>
            <person name="Hall R.S."/>
            <person name="Korhonen P.K."/>
            <person name="Liao S."/>
            <person name="Thamsborg S."/>
            <person name="Xia J."/>
            <person name="Xu P."/>
            <person name="Wang S."/>
            <person name="Scheerlinck J.P."/>
            <person name="Hofmann A."/>
            <person name="Sternberg P.W."/>
            <person name="Wang J."/>
            <person name="Gasser R.B."/>
        </authorList>
    </citation>
    <scope>NUCLEOTIDE SEQUENCE [LARGE SCALE GENOMIC DNA]</scope>
    <source>
        <strain evidence="10">DCEP-RM93M</strain>
    </source>
</reference>
<dbReference type="SUPFAM" id="SSF102114">
    <property type="entry name" value="Radical SAM enzymes"/>
    <property type="match status" value="1"/>
</dbReference>
<evidence type="ECO:0000313" key="11">
    <source>
        <dbReference type="Proteomes" id="UP000030764"/>
    </source>
</evidence>
<gene>
    <name evidence="10" type="ORF">M513_13759</name>
</gene>
<dbReference type="EMBL" id="KL363529">
    <property type="protein sequence ID" value="KFD45363.1"/>
    <property type="molecule type" value="Genomic_DNA"/>
</dbReference>
<keyword evidence="5" id="KW-0479">Metal-binding</keyword>
<dbReference type="GO" id="GO:0046872">
    <property type="term" value="F:metal ion binding"/>
    <property type="evidence" value="ECO:0007669"/>
    <property type="project" value="UniProtKB-KW"/>
</dbReference>
<keyword evidence="7" id="KW-0411">Iron-sulfur</keyword>
<comment type="pathway">
    <text evidence="2">Cofactor biosynthesis; molybdopterin biosynthesis.</text>
</comment>
<dbReference type="PANTHER" id="PTHR22960">
    <property type="entry name" value="MOLYBDOPTERIN COFACTOR SYNTHESIS PROTEIN A"/>
    <property type="match status" value="1"/>
</dbReference>
<dbReference type="InterPro" id="IPR050105">
    <property type="entry name" value="MoCo_biosynth_MoaA/MoaC"/>
</dbReference>
<evidence type="ECO:0000313" key="10">
    <source>
        <dbReference type="EMBL" id="KFD45363.1"/>
    </source>
</evidence>
<evidence type="ECO:0000256" key="6">
    <source>
        <dbReference type="ARBA" id="ARBA00023004"/>
    </source>
</evidence>
<dbReference type="GO" id="GO:0006777">
    <property type="term" value="P:Mo-molybdopterin cofactor biosynthetic process"/>
    <property type="evidence" value="ECO:0007669"/>
    <property type="project" value="UniProtKB-KW"/>
</dbReference>
<keyword evidence="3" id="KW-0004">4Fe-4S</keyword>
<evidence type="ECO:0000259" key="9">
    <source>
        <dbReference type="PROSITE" id="PS51918"/>
    </source>
</evidence>
<feature type="domain" description="Radical SAM core" evidence="9">
    <location>
        <begin position="50"/>
        <end position="138"/>
    </location>
</feature>
<evidence type="ECO:0000256" key="2">
    <source>
        <dbReference type="ARBA" id="ARBA00005046"/>
    </source>
</evidence>
<organism evidence="10 11">
    <name type="scientific">Trichuris suis</name>
    <name type="common">pig whipworm</name>
    <dbReference type="NCBI Taxonomy" id="68888"/>
    <lineage>
        <taxon>Eukaryota</taxon>
        <taxon>Metazoa</taxon>
        <taxon>Ecdysozoa</taxon>
        <taxon>Nematoda</taxon>
        <taxon>Enoplea</taxon>
        <taxon>Dorylaimia</taxon>
        <taxon>Trichinellida</taxon>
        <taxon>Trichuridae</taxon>
        <taxon>Trichuris</taxon>
    </lineage>
</organism>
<protein>
    <recommendedName>
        <fullName evidence="9">Radical SAM core domain-containing protein</fullName>
    </recommendedName>
</protein>
<dbReference type="SFLD" id="SFLDS00029">
    <property type="entry name" value="Radical_SAM"/>
    <property type="match status" value="1"/>
</dbReference>
<keyword evidence="8" id="KW-0501">Molybdenum cofactor biosynthesis</keyword>
<accession>A0A085LK67</accession>
<evidence type="ECO:0000256" key="5">
    <source>
        <dbReference type="ARBA" id="ARBA00022723"/>
    </source>
</evidence>
<dbReference type="PANTHER" id="PTHR22960:SF0">
    <property type="entry name" value="MOLYBDENUM COFACTOR BIOSYNTHESIS PROTEIN 1"/>
    <property type="match status" value="1"/>
</dbReference>
<dbReference type="PROSITE" id="PS01305">
    <property type="entry name" value="MOAA_NIFB_PQQE"/>
    <property type="match status" value="1"/>
</dbReference>